<keyword evidence="6" id="KW-0472">Membrane</keyword>
<dbReference type="RefSeq" id="XP_006696106.1">
    <property type="nucleotide sequence ID" value="XM_006696043.1"/>
</dbReference>
<keyword evidence="4" id="KW-0378">Hydrolase</keyword>
<comment type="subcellular location">
    <subcellularLocation>
        <location evidence="7">Peroxisome membrane</location>
        <topology evidence="7">Peripheral membrane protein</topology>
        <orientation evidence="7">Cytoplasmic side</orientation>
    </subcellularLocation>
</comment>
<evidence type="ECO:0000313" key="15">
    <source>
        <dbReference type="Proteomes" id="UP000008066"/>
    </source>
</evidence>
<dbReference type="InterPro" id="IPR027417">
    <property type="entry name" value="P-loop_NTPase"/>
</dbReference>
<dbReference type="KEGG" id="cthr:CTHT_0057860"/>
<dbReference type="Pfam" id="PF00004">
    <property type="entry name" value="AAA"/>
    <property type="match status" value="1"/>
</dbReference>
<dbReference type="Gene3D" id="3.40.50.300">
    <property type="entry name" value="P-loop containing nucleotide triphosphate hydrolases"/>
    <property type="match status" value="2"/>
</dbReference>
<name>G0SCN5_CHATD</name>
<evidence type="ECO:0000256" key="12">
    <source>
        <dbReference type="SAM" id="MobiDB-lite"/>
    </source>
</evidence>
<feature type="compositionally biased region" description="Basic and acidic residues" evidence="12">
    <location>
        <begin position="1467"/>
        <end position="1477"/>
    </location>
</feature>
<comment type="similarity">
    <text evidence="1">Belongs to the AAA ATPase family.</text>
</comment>
<dbReference type="Pfam" id="PF23315">
    <property type="entry name" value="PEX6_4th"/>
    <property type="match status" value="1"/>
</dbReference>
<sequence length="1503" mass="161214">MAASQTSVVRRRRVRRRRQDKPAVSARLVLDDHIKTDVGIISEDLFAELFPHLADSRDQPDAAPQTPLPLHIAIAPWTPTNAPDSATWSIVPVTLSSALAPSTVQFSPSSLALQSFAHTLKQVAPSQLSTRSRSGIDISVLDVTAIELDTVFVSLEGDLAKRLENGEGVFFRERPDSNKLKAPAAAPTPEARLTAALRAALSTLKVVHTGDLFPLPLPPHPVTHVPPNPGKITLCEPVAQGILGPNTKIIVSRGRGYSKYDRSSTPIGTGRGVEGDEGEDTANDQFYSAAEDRARTDAANDTDGSQTDSDDQVDGVNNDDDSLSDGSDDIITLQTPPLSSTITSGIGTPSTIGRGRKTNGVVSGAASVFSSWTASTARPDRPRGRLFKAHGLAQPIPPELLHPKPAPEDDEEARIYVDTRDLNRIGCFSGDWVRVEAAQEPPAHGFGALGLGSFEQDPDEEVAWRPARVYGLPEAYASRPMARVPSSKYSSDGRRMSFFEAQVQKPSSPVVYLSPIMLANLDSPPYLRLSPIKRPAQAPGAAVRAASGSQAKSSSAPALQPPFAREVILQHVRTPIPVERDVQTAVMAGLKFYFERRLRLVKAGDLIAVPIDTQLGRTLQESTAAEEPAVDDVLGLIASSNVGSVRPEKSAKYDEVAWFKVAHVTPVKQDLPEGQQEEEEDPWNGAARVDISIAHLEQSGSVTSRVPGTMSSNWPWYLGIKKLPKQQPSQQARSPTMLVEPERPYISPLRRKLRELMAAATSKPAIHLKMPPVAILLVSTQRAIGKATTATQACMDIGLHTFTIDAYDIVNDVGGGPGGGGDVKTAGFLTSRAERAMSCGPDCCALLIRHIEALTADRMVQSMKEILADARVLIATTTEVDKVPDGIRALFTHELEMSAPDEAEREGILKSVVDEKGLTLDPEVDLSSVALKTAALVAGDLVDVVERACVAQRSRLEKLSASKSSSNNPNQPAQPVTVRDVQVAGGPAAIGLTKADFDVAVDAARKNFADAIGAPKIPNVTWDDVGGLNNVKDAITETIQLPLERPELFAKGMKKRSGILFYGPPGTGKTLLAKAIATEYSLNFFSVKGPELLNMYIGESEANVRRVFQRARDARPCVVFFDELDSVAPKRGNQGDSGGVMDRIVSQLLAELDGMSSGEDGSGGVFVIGATNRPDLLDPALLRPGRFDKMLYLGVSDTHEKQLKILEALTRKFTLHPSVSLPAIAERLPFTYTGADFYALCSDAMLKAVTRQAAAVDAKVRSINASRAAQGQPPISTAYFFDHHATQDDIAVTVTEQDFLDAQRELVPSVSAGELEHYERVRRAFEQGEKEKGKQQQQQEEEEEEEEEKKKKKKKKKELKEGITIDLGSMNGGVSSSSSVPRLVLPTNPAAASAKSGGSPTSEKSTGSVKGKGKAVPPAVLAIRDKSKGKAAASSSSLGSDDEEDEVGTEYTDADSDYYRNMGVVKGQDKGKGKGKEVVPPIEVGNGAPFQDGAAGGDDELYD</sequence>
<evidence type="ECO:0000256" key="7">
    <source>
        <dbReference type="ARBA" id="ARBA00034691"/>
    </source>
</evidence>
<evidence type="ECO:0000259" key="13">
    <source>
        <dbReference type="SMART" id="SM00382"/>
    </source>
</evidence>
<dbReference type="CDD" id="cd19527">
    <property type="entry name" value="RecA-like_PEX6_r2"/>
    <property type="match status" value="1"/>
</dbReference>
<dbReference type="OMA" id="KIMLCEP"/>
<protein>
    <recommendedName>
        <fullName evidence="8">Peroxisomal ATPase PEX6</fullName>
    </recommendedName>
    <alternativeName>
        <fullName evidence="9">Peroxin-6</fullName>
    </alternativeName>
</protein>
<dbReference type="InterPro" id="IPR056995">
    <property type="entry name" value="PEX6_4th_dom"/>
</dbReference>
<dbReference type="FunFam" id="1.10.8.60:FF:000039">
    <property type="entry name" value="peroxisome biogenesis factor 6"/>
    <property type="match status" value="1"/>
</dbReference>
<evidence type="ECO:0000256" key="5">
    <source>
        <dbReference type="ARBA" id="ARBA00022840"/>
    </source>
</evidence>
<reference evidence="14 15" key="1">
    <citation type="journal article" date="2011" name="Cell">
        <title>Insight into structure and assembly of the nuclear pore complex by utilizing the genome of a eukaryotic thermophile.</title>
        <authorList>
            <person name="Amlacher S."/>
            <person name="Sarges P."/>
            <person name="Flemming D."/>
            <person name="van Noort V."/>
            <person name="Kunze R."/>
            <person name="Devos D.P."/>
            <person name="Arumugam M."/>
            <person name="Bork P."/>
            <person name="Hurt E."/>
        </authorList>
    </citation>
    <scope>NUCLEOTIDE SEQUENCE [LARGE SCALE GENOMIC DNA]</scope>
    <source>
        <strain evidence="15">DSM 1495 / CBS 144.50 / IMI 039719</strain>
    </source>
</reference>
<dbReference type="eggNOG" id="KOG0736">
    <property type="taxonomic scope" value="Eukaryota"/>
</dbReference>
<dbReference type="GO" id="GO:0016887">
    <property type="term" value="F:ATP hydrolysis activity"/>
    <property type="evidence" value="ECO:0007669"/>
    <property type="project" value="InterPro"/>
</dbReference>
<dbReference type="FunFam" id="3.40.50.300:FF:000109">
    <property type="entry name" value="Peroxisomal biogenesis factor 6"/>
    <property type="match status" value="1"/>
</dbReference>
<feature type="region of interest" description="Disordered" evidence="12">
    <location>
        <begin position="255"/>
        <end position="359"/>
    </location>
</feature>
<keyword evidence="15" id="KW-1185">Reference proteome</keyword>
<dbReference type="HOGENOM" id="CLU_000688_0_2_1"/>
<dbReference type="OrthoDB" id="5553750at2759"/>
<feature type="compositionally biased region" description="Basic residues" evidence="12">
    <location>
        <begin position="9"/>
        <end position="19"/>
    </location>
</feature>
<feature type="compositionally biased region" description="Low complexity" evidence="12">
    <location>
        <begin position="1389"/>
        <end position="1402"/>
    </location>
</feature>
<feature type="region of interest" description="Disordered" evidence="12">
    <location>
        <begin position="1"/>
        <end position="22"/>
    </location>
</feature>
<comment type="catalytic activity">
    <reaction evidence="10">
        <text>ATP + H2O = ADP + phosphate + H(+)</text>
        <dbReference type="Rhea" id="RHEA:13065"/>
        <dbReference type="ChEBI" id="CHEBI:15377"/>
        <dbReference type="ChEBI" id="CHEBI:15378"/>
        <dbReference type="ChEBI" id="CHEBI:30616"/>
        <dbReference type="ChEBI" id="CHEBI:43474"/>
        <dbReference type="ChEBI" id="CHEBI:456216"/>
    </reaction>
    <physiologicalReaction direction="left-to-right" evidence="10">
        <dbReference type="Rhea" id="RHEA:13066"/>
    </physiologicalReaction>
</comment>
<feature type="compositionally biased region" description="Low complexity" evidence="12">
    <location>
        <begin position="339"/>
        <end position="353"/>
    </location>
</feature>
<dbReference type="GeneID" id="18259824"/>
<evidence type="ECO:0000313" key="14">
    <source>
        <dbReference type="EMBL" id="EGS19161.1"/>
    </source>
</evidence>
<dbReference type="GO" id="GO:0005778">
    <property type="term" value="C:peroxisomal membrane"/>
    <property type="evidence" value="ECO:0007669"/>
    <property type="project" value="UniProtKB-SubCell"/>
</dbReference>
<dbReference type="GO" id="GO:0016558">
    <property type="term" value="P:protein import into peroxisome matrix"/>
    <property type="evidence" value="ECO:0007669"/>
    <property type="project" value="TreeGrafter"/>
</dbReference>
<dbReference type="Proteomes" id="UP000008066">
    <property type="component" value="Unassembled WGS sequence"/>
</dbReference>
<dbReference type="PANTHER" id="PTHR23077">
    <property type="entry name" value="AAA-FAMILY ATPASE"/>
    <property type="match status" value="1"/>
</dbReference>
<dbReference type="SUPFAM" id="SSF52540">
    <property type="entry name" value="P-loop containing nucleoside triphosphate hydrolases"/>
    <property type="match status" value="2"/>
</dbReference>
<evidence type="ECO:0000256" key="4">
    <source>
        <dbReference type="ARBA" id="ARBA00022801"/>
    </source>
</evidence>
<dbReference type="PANTHER" id="PTHR23077:SF9">
    <property type="entry name" value="PEROXISOMAL ATPASE PEX6"/>
    <property type="match status" value="1"/>
</dbReference>
<organism evidence="15">
    <name type="scientific">Chaetomium thermophilum (strain DSM 1495 / CBS 144.50 / IMI 039719)</name>
    <name type="common">Thermochaetoides thermophila</name>
    <dbReference type="NCBI Taxonomy" id="759272"/>
    <lineage>
        <taxon>Eukaryota</taxon>
        <taxon>Fungi</taxon>
        <taxon>Dikarya</taxon>
        <taxon>Ascomycota</taxon>
        <taxon>Pezizomycotina</taxon>
        <taxon>Sordariomycetes</taxon>
        <taxon>Sordariomycetidae</taxon>
        <taxon>Sordariales</taxon>
        <taxon>Chaetomiaceae</taxon>
        <taxon>Thermochaetoides</taxon>
    </lineage>
</organism>
<evidence type="ECO:0000256" key="2">
    <source>
        <dbReference type="ARBA" id="ARBA00022593"/>
    </source>
</evidence>
<evidence type="ECO:0000256" key="3">
    <source>
        <dbReference type="ARBA" id="ARBA00022741"/>
    </source>
</evidence>
<keyword evidence="5" id="KW-0067">ATP-binding</keyword>
<evidence type="ECO:0000256" key="9">
    <source>
        <dbReference type="ARBA" id="ARBA00034920"/>
    </source>
</evidence>
<keyword evidence="3" id="KW-0547">Nucleotide-binding</keyword>
<dbReference type="STRING" id="759272.G0SCN5"/>
<evidence type="ECO:0000256" key="1">
    <source>
        <dbReference type="ARBA" id="ARBA00006914"/>
    </source>
</evidence>
<dbReference type="GO" id="GO:0005829">
    <property type="term" value="C:cytosol"/>
    <property type="evidence" value="ECO:0007669"/>
    <property type="project" value="TreeGrafter"/>
</dbReference>
<dbReference type="PROSITE" id="PS00674">
    <property type="entry name" value="AAA"/>
    <property type="match status" value="1"/>
</dbReference>
<dbReference type="InterPro" id="IPR003959">
    <property type="entry name" value="ATPase_AAA_core"/>
</dbReference>
<dbReference type="InterPro" id="IPR003593">
    <property type="entry name" value="AAA+_ATPase"/>
</dbReference>
<feature type="compositionally biased region" description="Low complexity" evidence="12">
    <location>
        <begin position="1430"/>
        <end position="1439"/>
    </location>
</feature>
<feature type="region of interest" description="Disordered" evidence="12">
    <location>
        <begin position="1326"/>
        <end position="1503"/>
    </location>
</feature>
<gene>
    <name evidence="14" type="ORF">CTHT_0057860</name>
</gene>
<feature type="compositionally biased region" description="Acidic residues" evidence="12">
    <location>
        <begin position="308"/>
        <end position="328"/>
    </location>
</feature>
<accession>G0SCN5</accession>
<dbReference type="GO" id="GO:0005524">
    <property type="term" value="F:ATP binding"/>
    <property type="evidence" value="ECO:0007669"/>
    <property type="project" value="UniProtKB-KW"/>
</dbReference>
<dbReference type="Gene3D" id="1.10.8.60">
    <property type="match status" value="2"/>
</dbReference>
<feature type="compositionally biased region" description="Acidic residues" evidence="12">
    <location>
        <begin position="1440"/>
        <end position="1456"/>
    </location>
</feature>
<feature type="domain" description="AAA+ ATPase" evidence="13">
    <location>
        <begin position="1055"/>
        <end position="1197"/>
    </location>
</feature>
<evidence type="ECO:0000256" key="6">
    <source>
        <dbReference type="ARBA" id="ARBA00023136"/>
    </source>
</evidence>
<dbReference type="EMBL" id="GL988045">
    <property type="protein sequence ID" value="EGS19161.1"/>
    <property type="molecule type" value="Genomic_DNA"/>
</dbReference>
<dbReference type="InterPro" id="IPR050168">
    <property type="entry name" value="AAA_ATPase_domain"/>
</dbReference>
<proteinExistence type="inferred from homology"/>
<dbReference type="Pfam" id="PF23120">
    <property type="entry name" value="PEX6_N"/>
    <property type="match status" value="1"/>
</dbReference>
<comment type="subunit">
    <text evidence="11">Interacts with PEX1; forming the PEX1-PEX6 AAA ATPase complex, which is composed of a heterohexamer formed by a trimer of PEX1-PEX6 dimers.</text>
</comment>
<dbReference type="SMART" id="SM00382">
    <property type="entry name" value="AAA"/>
    <property type="match status" value="1"/>
</dbReference>
<evidence type="ECO:0000256" key="10">
    <source>
        <dbReference type="ARBA" id="ARBA00048778"/>
    </source>
</evidence>
<dbReference type="InterPro" id="IPR003960">
    <property type="entry name" value="ATPase_AAA_CS"/>
</dbReference>
<evidence type="ECO:0000256" key="8">
    <source>
        <dbReference type="ARBA" id="ARBA00034811"/>
    </source>
</evidence>
<dbReference type="InterPro" id="IPR047533">
    <property type="entry name" value="RecA-like_PEX6_r2"/>
</dbReference>
<evidence type="ECO:0000256" key="11">
    <source>
        <dbReference type="ARBA" id="ARBA00062700"/>
    </source>
</evidence>
<keyword evidence="2" id="KW-0962">Peroxisome biogenesis</keyword>